<dbReference type="EMBL" id="CP013023">
    <property type="protein sequence ID" value="ANF98720.1"/>
    <property type="molecule type" value="Genomic_DNA"/>
</dbReference>
<evidence type="ECO:0000256" key="7">
    <source>
        <dbReference type="ARBA" id="ARBA00034125"/>
    </source>
</evidence>
<comment type="subcellular location">
    <subcellularLocation>
        <location evidence="1">Cell membrane</location>
        <topology evidence="1">Multi-pass membrane protein</topology>
    </subcellularLocation>
</comment>
<name>A0A172ZND2_9BACL</name>
<reference evidence="11" key="1">
    <citation type="submission" date="2015-10" db="EMBL/GenBank/DDBJ databases">
        <title>Genome of Paenibacillus bovis sp. nov.</title>
        <authorList>
            <person name="Wu Z."/>
            <person name="Gao C."/>
            <person name="Liu Z."/>
            <person name="Zheng H."/>
        </authorList>
    </citation>
    <scope>NUCLEOTIDE SEQUENCE [LARGE SCALE GENOMIC DNA]</scope>
    <source>
        <strain evidence="11">BD3526</strain>
    </source>
</reference>
<dbReference type="RefSeq" id="WP_060536707.1">
    <property type="nucleotide sequence ID" value="NZ_CP013023.1"/>
</dbReference>
<evidence type="ECO:0000256" key="5">
    <source>
        <dbReference type="ARBA" id="ARBA00022989"/>
    </source>
</evidence>
<feature type="transmembrane region" description="Helical" evidence="8">
    <location>
        <begin position="50"/>
        <end position="68"/>
    </location>
</feature>
<keyword evidence="3" id="KW-0997">Cell inner membrane</keyword>
<evidence type="ECO:0000256" key="3">
    <source>
        <dbReference type="ARBA" id="ARBA00022519"/>
    </source>
</evidence>
<evidence type="ECO:0000256" key="1">
    <source>
        <dbReference type="ARBA" id="ARBA00004651"/>
    </source>
</evidence>
<feature type="transmembrane region" description="Helical" evidence="8">
    <location>
        <begin position="110"/>
        <end position="131"/>
    </location>
</feature>
<dbReference type="PANTHER" id="PTHR34390">
    <property type="entry name" value="UPF0442 PROTEIN YJJB-RELATED"/>
    <property type="match status" value="1"/>
</dbReference>
<evidence type="ECO:0000313" key="11">
    <source>
        <dbReference type="Proteomes" id="UP000078148"/>
    </source>
</evidence>
<evidence type="ECO:0000313" key="10">
    <source>
        <dbReference type="EMBL" id="ANF98720.1"/>
    </source>
</evidence>
<keyword evidence="4 8" id="KW-0812">Transmembrane</keyword>
<evidence type="ECO:0000256" key="8">
    <source>
        <dbReference type="SAM" id="Phobius"/>
    </source>
</evidence>
<protein>
    <recommendedName>
        <fullName evidence="9">Threonine/Serine exporter ThrE domain-containing protein</fullName>
    </recommendedName>
</protein>
<keyword evidence="5 8" id="KW-1133">Transmembrane helix</keyword>
<dbReference type="Proteomes" id="UP000078148">
    <property type="component" value="Chromosome"/>
</dbReference>
<dbReference type="Pfam" id="PF12821">
    <property type="entry name" value="ThrE_2"/>
    <property type="match status" value="1"/>
</dbReference>
<dbReference type="GO" id="GO:0015744">
    <property type="term" value="P:succinate transport"/>
    <property type="evidence" value="ECO:0007669"/>
    <property type="project" value="TreeGrafter"/>
</dbReference>
<sequence length="140" mass="14985">MLAQLITSFIATAGFGIIFNAPRRSLLQCGVAGMLGWIVYVMLYQHIDPVGATLIATFIVGGISQMFARIYKTPVIIFSVAGVIPLVPGGMAYNAMRSFVENHYTAATELAAQAAMISGSIALGLVLSEVFNQMIRRAAR</sequence>
<evidence type="ECO:0000259" key="9">
    <source>
        <dbReference type="Pfam" id="PF12821"/>
    </source>
</evidence>
<reference evidence="10 11" key="2">
    <citation type="journal article" date="2016" name="Int. J. Syst. Evol. Microbiol.">
        <title>Paenibacillus bovis sp. nov., isolated from raw yak (Bos grunniens) milk.</title>
        <authorList>
            <person name="Gao C."/>
            <person name="Han J."/>
            <person name="Liu Z."/>
            <person name="Xu X."/>
            <person name="Hang F."/>
            <person name="Wu Z."/>
        </authorList>
    </citation>
    <scope>NUCLEOTIDE SEQUENCE [LARGE SCALE GENOMIC DNA]</scope>
    <source>
        <strain evidence="10 11">BD3526</strain>
    </source>
</reference>
<dbReference type="GO" id="GO:0005886">
    <property type="term" value="C:plasma membrane"/>
    <property type="evidence" value="ECO:0007669"/>
    <property type="project" value="UniProtKB-SubCell"/>
</dbReference>
<comment type="similarity">
    <text evidence="7">Belongs to the ThrE exporter (TC 2.A.79) family.</text>
</comment>
<dbReference type="KEGG" id="pbv:AR543_08820"/>
<keyword evidence="11" id="KW-1185">Reference proteome</keyword>
<evidence type="ECO:0000256" key="6">
    <source>
        <dbReference type="ARBA" id="ARBA00023136"/>
    </source>
</evidence>
<dbReference type="PANTHER" id="PTHR34390:SF1">
    <property type="entry name" value="SUCCINATE TRANSPORTER SUBUNIT YJJB-RELATED"/>
    <property type="match status" value="1"/>
</dbReference>
<dbReference type="OrthoDB" id="9810047at2"/>
<feature type="transmembrane region" description="Helical" evidence="8">
    <location>
        <begin position="75"/>
        <end position="95"/>
    </location>
</feature>
<dbReference type="InterPro" id="IPR050539">
    <property type="entry name" value="ThrE_Dicarb/AminoAcid_Exp"/>
</dbReference>
<keyword evidence="2" id="KW-1003">Cell membrane</keyword>
<proteinExistence type="inferred from homology"/>
<feature type="domain" description="Threonine/Serine exporter ThrE" evidence="9">
    <location>
        <begin position="4"/>
        <end position="130"/>
    </location>
</feature>
<evidence type="ECO:0000256" key="2">
    <source>
        <dbReference type="ARBA" id="ARBA00022475"/>
    </source>
</evidence>
<accession>A0A172ZND2</accession>
<evidence type="ECO:0000256" key="4">
    <source>
        <dbReference type="ARBA" id="ARBA00022692"/>
    </source>
</evidence>
<organism evidence="10 11">
    <name type="scientific">Paenibacillus bovis</name>
    <dbReference type="NCBI Taxonomy" id="1616788"/>
    <lineage>
        <taxon>Bacteria</taxon>
        <taxon>Bacillati</taxon>
        <taxon>Bacillota</taxon>
        <taxon>Bacilli</taxon>
        <taxon>Bacillales</taxon>
        <taxon>Paenibacillaceae</taxon>
        <taxon>Paenibacillus</taxon>
    </lineage>
</organism>
<gene>
    <name evidence="10" type="ORF">AR543_08820</name>
</gene>
<dbReference type="InterPro" id="IPR024528">
    <property type="entry name" value="ThrE_2"/>
</dbReference>
<keyword evidence="6 8" id="KW-0472">Membrane</keyword>
<dbReference type="AlphaFoldDB" id="A0A172ZND2"/>